<sequence length="292" mass="31806">MDPFLSWQSTLTRLISSQPDFLSVEMLPTHQGSAQWQIVQRFTHAVALDRWMANAQRQALMAELMTLKAPDGAAVREEIAPDYHALGGVTEVITTVVEPGREPEFLVWTEAIQAAQARFPGYLGSFVQAPVAGEAPHWATLVRFATPAQLDAWLGSGERRGLLDRADPTMSRWSSRRLAGGFGSWFEPDAAGTSPPAWKQTAVVLLVLFPVVILEMRFLSPYLAGLPTTVGTFIGNALSVCLVSWPLAGLAGAAMTWWLKPPAAHRWRNEIGGAAVMIALYAAEIGILSLLF</sequence>
<evidence type="ECO:0000313" key="3">
    <source>
        <dbReference type="Proteomes" id="UP000661507"/>
    </source>
</evidence>
<evidence type="ECO:0000313" key="2">
    <source>
        <dbReference type="EMBL" id="GGJ03515.1"/>
    </source>
</evidence>
<reference evidence="2" key="2">
    <citation type="submission" date="2020-09" db="EMBL/GenBank/DDBJ databases">
        <authorList>
            <person name="Sun Q."/>
            <person name="Zhou Y."/>
        </authorList>
    </citation>
    <scope>NUCLEOTIDE SEQUENCE</scope>
    <source>
        <strain evidence="2">CGMCC 1.3617</strain>
    </source>
</reference>
<keyword evidence="1" id="KW-0812">Transmembrane</keyword>
<gene>
    <name evidence="2" type="ORF">GCM10011320_08150</name>
</gene>
<dbReference type="Proteomes" id="UP000661507">
    <property type="component" value="Unassembled WGS sequence"/>
</dbReference>
<comment type="caution">
    <text evidence="2">The sequence shown here is derived from an EMBL/GenBank/DDBJ whole genome shotgun (WGS) entry which is preliminary data.</text>
</comment>
<organism evidence="2 3">
    <name type="scientific">Neoroseomonas lacus</name>
    <dbReference type="NCBI Taxonomy" id="287609"/>
    <lineage>
        <taxon>Bacteria</taxon>
        <taxon>Pseudomonadati</taxon>
        <taxon>Pseudomonadota</taxon>
        <taxon>Alphaproteobacteria</taxon>
        <taxon>Acetobacterales</taxon>
        <taxon>Acetobacteraceae</taxon>
        <taxon>Neoroseomonas</taxon>
    </lineage>
</organism>
<keyword evidence="2" id="KW-0503">Monooxygenase</keyword>
<dbReference type="GO" id="GO:0004497">
    <property type="term" value="F:monooxygenase activity"/>
    <property type="evidence" value="ECO:0007669"/>
    <property type="project" value="UniProtKB-KW"/>
</dbReference>
<reference evidence="2" key="1">
    <citation type="journal article" date="2014" name="Int. J. Syst. Evol. Microbiol.">
        <title>Complete genome sequence of Corynebacterium casei LMG S-19264T (=DSM 44701T), isolated from a smear-ripened cheese.</title>
        <authorList>
            <consortium name="US DOE Joint Genome Institute (JGI-PGF)"/>
            <person name="Walter F."/>
            <person name="Albersmeier A."/>
            <person name="Kalinowski J."/>
            <person name="Ruckert C."/>
        </authorList>
    </citation>
    <scope>NUCLEOTIDE SEQUENCE</scope>
    <source>
        <strain evidence="2">CGMCC 1.3617</strain>
    </source>
</reference>
<keyword evidence="1" id="KW-0472">Membrane</keyword>
<feature type="transmembrane region" description="Helical" evidence="1">
    <location>
        <begin position="271"/>
        <end position="291"/>
    </location>
</feature>
<proteinExistence type="predicted"/>
<name>A0A917NIK6_9PROT</name>
<feature type="transmembrane region" description="Helical" evidence="1">
    <location>
        <begin position="236"/>
        <end position="259"/>
    </location>
</feature>
<dbReference type="PANTHER" id="PTHR40057:SF1">
    <property type="entry name" value="SLR1162 PROTEIN"/>
    <property type="match status" value="1"/>
</dbReference>
<dbReference type="SUPFAM" id="SSF54909">
    <property type="entry name" value="Dimeric alpha+beta barrel"/>
    <property type="match status" value="2"/>
</dbReference>
<dbReference type="EMBL" id="BMKW01000002">
    <property type="protein sequence ID" value="GGJ03515.1"/>
    <property type="molecule type" value="Genomic_DNA"/>
</dbReference>
<protein>
    <submittedName>
        <fullName evidence="2">Antibiotic biosynthesis monooxygenase</fullName>
    </submittedName>
</protein>
<dbReference type="PANTHER" id="PTHR40057">
    <property type="entry name" value="SLR1162 PROTEIN"/>
    <property type="match status" value="1"/>
</dbReference>
<dbReference type="RefSeq" id="WP_229681104.1">
    <property type="nucleotide sequence ID" value="NZ_BMKW01000002.1"/>
</dbReference>
<dbReference type="InterPro" id="IPR011008">
    <property type="entry name" value="Dimeric_a/b-barrel"/>
</dbReference>
<dbReference type="InterPro" id="IPR038762">
    <property type="entry name" value="ABM_predict"/>
</dbReference>
<keyword evidence="2" id="KW-0560">Oxidoreductase</keyword>
<accession>A0A917NIK6</accession>
<evidence type="ECO:0000256" key="1">
    <source>
        <dbReference type="SAM" id="Phobius"/>
    </source>
</evidence>
<feature type="transmembrane region" description="Helical" evidence="1">
    <location>
        <begin position="203"/>
        <end position="224"/>
    </location>
</feature>
<dbReference type="AlphaFoldDB" id="A0A917NIK6"/>
<dbReference type="Gene3D" id="3.30.70.100">
    <property type="match status" value="1"/>
</dbReference>
<keyword evidence="1" id="KW-1133">Transmembrane helix</keyword>
<keyword evidence="3" id="KW-1185">Reference proteome</keyword>